<dbReference type="GO" id="GO:0005768">
    <property type="term" value="C:endosome"/>
    <property type="evidence" value="ECO:0007669"/>
    <property type="project" value="TreeGrafter"/>
</dbReference>
<feature type="compositionally biased region" description="Polar residues" evidence="1">
    <location>
        <begin position="435"/>
        <end position="450"/>
    </location>
</feature>
<evidence type="ECO:0000259" key="2">
    <source>
        <dbReference type="PROSITE" id="PS50942"/>
    </source>
</evidence>
<feature type="region of interest" description="Disordered" evidence="1">
    <location>
        <begin position="241"/>
        <end position="327"/>
    </location>
</feature>
<name>A0AAV5QLJ1_9ASCO</name>
<evidence type="ECO:0000313" key="3">
    <source>
        <dbReference type="EMBL" id="GMM35494.1"/>
    </source>
</evidence>
<reference evidence="3 4" key="1">
    <citation type="journal article" date="2023" name="Elife">
        <title>Identification of key yeast species and microbe-microbe interactions impacting larval growth of Drosophila in the wild.</title>
        <authorList>
            <person name="Mure A."/>
            <person name="Sugiura Y."/>
            <person name="Maeda R."/>
            <person name="Honda K."/>
            <person name="Sakurai N."/>
            <person name="Takahashi Y."/>
            <person name="Watada M."/>
            <person name="Katoh T."/>
            <person name="Gotoh A."/>
            <person name="Gotoh Y."/>
            <person name="Taniguchi I."/>
            <person name="Nakamura K."/>
            <person name="Hayashi T."/>
            <person name="Katayama T."/>
            <person name="Uemura T."/>
            <person name="Hattori Y."/>
        </authorList>
    </citation>
    <scope>NUCLEOTIDE SEQUENCE [LARGE SCALE GENOMIC DNA]</scope>
    <source>
        <strain evidence="3 4">SC-9</strain>
    </source>
</reference>
<dbReference type="AlphaFoldDB" id="A0AAV5QLJ1"/>
<dbReference type="GO" id="GO:0006897">
    <property type="term" value="P:endocytosis"/>
    <property type="evidence" value="ECO:0007669"/>
    <property type="project" value="TreeGrafter"/>
</dbReference>
<evidence type="ECO:0000256" key="1">
    <source>
        <dbReference type="SAM" id="MobiDB-lite"/>
    </source>
</evidence>
<keyword evidence="4" id="KW-1185">Reference proteome</keyword>
<dbReference type="GeneID" id="90073473"/>
<protein>
    <submittedName>
        <fullName evidence="3">Ent4 protein</fullName>
    </submittedName>
</protein>
<sequence length="457" mass="49984">MDLIKDGMKNISLYEVKKHVRKAQNMVLNLSSIEAKVREATNNEPWGTPSHKMQEIADATYNYREREQIVGMIFRRFTEKSATEWRQIYKALILLEYVVKHGSEKVVDEARANMSLISMLKSFHYIDPQGRDKGLNIRNRSKLLLGLLNDDSNIRSERKKARENLKKFKGVAGGAPSYGNGIGNRRYGSGGFGEENGDDYDDDYNPSFGGGGAGGVVYGDGGMFGSRYDTADDMFGSDEFEEYNTEGSSKSVTPAPRKKDPQTTQDLFSFDDEPTTNNINTSSTQLAGIADDDFDDFQSASPSKTASPVVPQSSFNELFSNPAPGTNNQELGSLDLLGSLSTNTPAINNITPAINSNITTFKTTTTSYDFSSKQSVPAVNDAFSSLFSTAKSNVDNIKPRASSSSHNTITATDTIPSRPTHSSSNSQSHDFSDNMNASVDNTTKNPSSINDLDLLSL</sequence>
<dbReference type="InterPro" id="IPR008942">
    <property type="entry name" value="ENTH_VHS"/>
</dbReference>
<accession>A0AAV5QLJ1</accession>
<dbReference type="PANTHER" id="PTHR12276">
    <property type="entry name" value="EPSIN/ENT-RELATED"/>
    <property type="match status" value="1"/>
</dbReference>
<dbReference type="GO" id="GO:0006895">
    <property type="term" value="P:Golgi to endosome transport"/>
    <property type="evidence" value="ECO:0007669"/>
    <property type="project" value="TreeGrafter"/>
</dbReference>
<feature type="region of interest" description="Disordered" evidence="1">
    <location>
        <begin position="396"/>
        <end position="457"/>
    </location>
</feature>
<dbReference type="SMART" id="SM00273">
    <property type="entry name" value="ENTH"/>
    <property type="match status" value="1"/>
</dbReference>
<dbReference type="PROSITE" id="PS50942">
    <property type="entry name" value="ENTH"/>
    <property type="match status" value="1"/>
</dbReference>
<dbReference type="GO" id="GO:0030276">
    <property type="term" value="F:clathrin binding"/>
    <property type="evidence" value="ECO:0007669"/>
    <property type="project" value="TreeGrafter"/>
</dbReference>
<dbReference type="Pfam" id="PF01417">
    <property type="entry name" value="ENTH"/>
    <property type="match status" value="1"/>
</dbReference>
<dbReference type="PANTHER" id="PTHR12276:SF45">
    <property type="entry name" value="CLATHRIN INTERACTOR 1"/>
    <property type="match status" value="1"/>
</dbReference>
<gene>
    <name evidence="3" type="ORF">DASC09_028190</name>
</gene>
<organism evidence="3 4">
    <name type="scientific">Saccharomycopsis crataegensis</name>
    <dbReference type="NCBI Taxonomy" id="43959"/>
    <lineage>
        <taxon>Eukaryota</taxon>
        <taxon>Fungi</taxon>
        <taxon>Dikarya</taxon>
        <taxon>Ascomycota</taxon>
        <taxon>Saccharomycotina</taxon>
        <taxon>Saccharomycetes</taxon>
        <taxon>Saccharomycopsidaceae</taxon>
        <taxon>Saccharomycopsis</taxon>
    </lineage>
</organism>
<feature type="compositionally biased region" description="Polar residues" evidence="1">
    <location>
        <begin position="275"/>
        <end position="286"/>
    </location>
</feature>
<dbReference type="SUPFAM" id="SSF48464">
    <property type="entry name" value="ENTH/VHS domain"/>
    <property type="match status" value="1"/>
</dbReference>
<evidence type="ECO:0000313" key="4">
    <source>
        <dbReference type="Proteomes" id="UP001360560"/>
    </source>
</evidence>
<comment type="caution">
    <text evidence="3">The sequence shown here is derived from an EMBL/GenBank/DDBJ whole genome shotgun (WGS) entry which is preliminary data.</text>
</comment>
<dbReference type="EMBL" id="BTFZ01000006">
    <property type="protein sequence ID" value="GMM35494.1"/>
    <property type="molecule type" value="Genomic_DNA"/>
</dbReference>
<feature type="compositionally biased region" description="Polar residues" evidence="1">
    <location>
        <begin position="298"/>
        <end position="327"/>
    </location>
</feature>
<feature type="domain" description="ENTH" evidence="2">
    <location>
        <begin position="25"/>
        <end position="158"/>
    </location>
</feature>
<dbReference type="Gene3D" id="1.25.40.90">
    <property type="match status" value="1"/>
</dbReference>
<dbReference type="GO" id="GO:0005829">
    <property type="term" value="C:cytosol"/>
    <property type="evidence" value="ECO:0007669"/>
    <property type="project" value="GOC"/>
</dbReference>
<dbReference type="FunFam" id="1.25.40.90:FF:000006">
    <property type="entry name" value="Clathrin interactor 1"/>
    <property type="match status" value="1"/>
</dbReference>
<dbReference type="GO" id="GO:0030125">
    <property type="term" value="C:clathrin vesicle coat"/>
    <property type="evidence" value="ECO:0007669"/>
    <property type="project" value="TreeGrafter"/>
</dbReference>
<dbReference type="Proteomes" id="UP001360560">
    <property type="component" value="Unassembled WGS sequence"/>
</dbReference>
<proteinExistence type="predicted"/>
<dbReference type="RefSeq" id="XP_064852494.1">
    <property type="nucleotide sequence ID" value="XM_064996422.1"/>
</dbReference>
<feature type="compositionally biased region" description="Polar residues" evidence="1">
    <location>
        <begin position="396"/>
        <end position="420"/>
    </location>
</feature>
<dbReference type="InterPro" id="IPR013809">
    <property type="entry name" value="ENTH"/>
</dbReference>
<dbReference type="GO" id="GO:0005886">
    <property type="term" value="C:plasma membrane"/>
    <property type="evidence" value="ECO:0007669"/>
    <property type="project" value="TreeGrafter"/>
</dbReference>
<dbReference type="GO" id="GO:0005543">
    <property type="term" value="F:phospholipid binding"/>
    <property type="evidence" value="ECO:0007669"/>
    <property type="project" value="TreeGrafter"/>
</dbReference>
<feature type="region of interest" description="Disordered" evidence="1">
    <location>
        <begin position="179"/>
        <end position="202"/>
    </location>
</feature>